<evidence type="ECO:0000256" key="12">
    <source>
        <dbReference type="ARBA" id="ARBA00023157"/>
    </source>
</evidence>
<feature type="domain" description="CATSPERD/E C-terminal" evidence="22">
    <location>
        <begin position="557"/>
        <end position="691"/>
    </location>
</feature>
<evidence type="ECO:0000256" key="11">
    <source>
        <dbReference type="ARBA" id="ARBA00023136"/>
    </source>
</evidence>
<evidence type="ECO:0000259" key="21">
    <source>
        <dbReference type="Pfam" id="PF15020"/>
    </source>
</evidence>
<dbReference type="AlphaFoldDB" id="A0A8D2JAN8"/>
<comment type="function">
    <text evidence="18">Auxiliary component of the CatSper complex, a complex involved in sperm cell hyperactivation. Sperm cell hyperactivation is needed for sperm motility which is essential late in the preparation of sperm for fertilization. Required for CATSPER1 stability before intraflagellar transport and/or incorporation of the CatSper complex channel into the flagellar membrane.</text>
</comment>
<keyword evidence="13" id="KW-0325">Glycoprotein</keyword>
<dbReference type="GO" id="GO:0036128">
    <property type="term" value="C:CatSper complex"/>
    <property type="evidence" value="ECO:0007669"/>
    <property type="project" value="InterPro"/>
</dbReference>
<dbReference type="PANTHER" id="PTHR33722">
    <property type="entry name" value="CATION CHANNEL SPERM-ASSOCIATED PROTEIN SUBUNIT DELTA-RELATED"/>
    <property type="match status" value="1"/>
</dbReference>
<dbReference type="Ensembl" id="ENSVKKT00000009338.1">
    <property type="protein sequence ID" value="ENSVKKP00000009106.1"/>
    <property type="gene ID" value="ENSVKKG00000006461.1"/>
</dbReference>
<evidence type="ECO:0000256" key="3">
    <source>
        <dbReference type="ARBA" id="ARBA00022475"/>
    </source>
</evidence>
<dbReference type="GO" id="GO:0030317">
    <property type="term" value="P:flagellated sperm motility"/>
    <property type="evidence" value="ECO:0007669"/>
    <property type="project" value="TreeGrafter"/>
</dbReference>
<evidence type="ECO:0000259" key="22">
    <source>
        <dbReference type="Pfam" id="PF22850"/>
    </source>
</evidence>
<keyword evidence="25" id="KW-1185">Reference proteome</keyword>
<evidence type="ECO:0000256" key="16">
    <source>
        <dbReference type="ARBA" id="ARBA00040129"/>
    </source>
</evidence>
<dbReference type="InterPro" id="IPR055451">
    <property type="entry name" value="Ig-like_CATSPERD"/>
</dbReference>
<dbReference type="Pfam" id="PF23747">
    <property type="entry name" value="Ig-like_CATSPERD"/>
    <property type="match status" value="1"/>
</dbReference>
<dbReference type="GO" id="GO:0097228">
    <property type="term" value="C:sperm principal piece"/>
    <property type="evidence" value="ECO:0007669"/>
    <property type="project" value="TreeGrafter"/>
</dbReference>
<evidence type="ECO:0000256" key="9">
    <source>
        <dbReference type="ARBA" id="ARBA00022989"/>
    </source>
</evidence>
<keyword evidence="5 20" id="KW-0732">Signal</keyword>
<reference evidence="24" key="1">
    <citation type="submission" date="2025-08" db="UniProtKB">
        <authorList>
            <consortium name="Ensembl"/>
        </authorList>
    </citation>
    <scope>IDENTIFICATION</scope>
</reference>
<keyword evidence="14" id="KW-0966">Cell projection</keyword>
<keyword evidence="3" id="KW-1003">Cell membrane</keyword>
<evidence type="ECO:0000256" key="1">
    <source>
        <dbReference type="ARBA" id="ARBA00010246"/>
    </source>
</evidence>
<dbReference type="InterPro" id="IPR028751">
    <property type="entry name" value="CATSPERD/E"/>
</dbReference>
<comment type="similarity">
    <text evidence="1">Belongs to the CATSPERD family.</text>
</comment>
<evidence type="ECO:0000256" key="20">
    <source>
        <dbReference type="SAM" id="SignalP"/>
    </source>
</evidence>
<evidence type="ECO:0000256" key="13">
    <source>
        <dbReference type="ARBA" id="ARBA00023180"/>
    </source>
</evidence>
<keyword evidence="12" id="KW-1015">Disulfide bond</keyword>
<evidence type="ECO:0000256" key="5">
    <source>
        <dbReference type="ARBA" id="ARBA00022729"/>
    </source>
</evidence>
<keyword evidence="8" id="KW-0744">Spermatogenesis</keyword>
<keyword evidence="4 19" id="KW-0812">Transmembrane</keyword>
<dbReference type="InterPro" id="IPR053814">
    <property type="entry name" value="CATSPERD/E_C"/>
</dbReference>
<evidence type="ECO:0000256" key="17">
    <source>
        <dbReference type="ARBA" id="ARBA00041424"/>
    </source>
</evidence>
<evidence type="ECO:0000256" key="19">
    <source>
        <dbReference type="SAM" id="Phobius"/>
    </source>
</evidence>
<evidence type="ECO:0000256" key="2">
    <source>
        <dbReference type="ARBA" id="ARBA00022473"/>
    </source>
</evidence>
<sequence length="699" mass="78309">MRLILLSVFEVRLVYSTLSFHSPAVPTGNFLTFNHTDPSLLQHPCGNKFSGGISPAIYLGKKVFVSLDSFESSLLPLAIPMKLTTSPAMISAAVFVHTSRLLLAINGQVFLYFYKKWKSWKKALGINNPVTELSNYDCCYAPEDPVCSKISYVVLAYDTGSLASKSQIFYSEDGGYMFKSLLSRPHTDGKLLGVYNFASSSEIGMLLNSIEANSTTAYFFTYGNVKYMKNETSTPFQLDVNAKEKILSLQPPGLRGFIVFSSRNIFLSSSNNGLTSAKINVLRTDSYRNTSLPEHEHGVCFVAATSTEVAVLTIKQLFYGSLEMASNQMVHLGKRNNTETPVSCQVLMFEDTGKLSVIHPVSGNGSVYFHFQKCTIDVQSRLMSLRPPLEPCPVEILSGNFHNNMYYIDMKQVLYFNVTFVPKPGTGAQPYVTVSNPHVLAFQAQLVEDGHTYDGNTKYNLQIKLIEQQFSGMAHRDFQNNSRYGKLSSITVDIYNKGIFCIDMHPLTALIAADCPPKKHIKIVKTTNACSRGLFEQSLLLNFTYSVDRNVYDPMFRVDANCISRAQNWTTLLNAPEAKPDSAWTRYNYESCKVPRGNDSLPSASAKYQVLNKNERNRIVFSQYNGIYVFKVIVVDTLYSYCELTTIFSVYVHGALPKSHISAGKTLVSFLVLIFGTMLMVYYFPKLLKENARMKSVWS</sequence>
<keyword evidence="11 19" id="KW-0472">Membrane</keyword>
<feature type="transmembrane region" description="Helical" evidence="19">
    <location>
        <begin position="667"/>
        <end position="685"/>
    </location>
</feature>
<dbReference type="Pfam" id="PF15020">
    <property type="entry name" value="Beta-prop_CATSPERD"/>
    <property type="match status" value="1"/>
</dbReference>
<feature type="chain" id="PRO_5046886880" description="Cation channel sperm-associated auxiliary subunit delta" evidence="20">
    <location>
        <begin position="17"/>
        <end position="699"/>
    </location>
</feature>
<evidence type="ECO:0000313" key="25">
    <source>
        <dbReference type="Proteomes" id="UP000694545"/>
    </source>
</evidence>
<keyword evidence="9 19" id="KW-1133">Transmembrane helix</keyword>
<accession>A0A8D2JAN8</accession>
<reference evidence="24" key="2">
    <citation type="submission" date="2025-09" db="UniProtKB">
        <authorList>
            <consortium name="Ensembl"/>
        </authorList>
    </citation>
    <scope>IDENTIFICATION</scope>
</reference>
<evidence type="ECO:0000313" key="24">
    <source>
        <dbReference type="Ensembl" id="ENSVKKP00000009106.1"/>
    </source>
</evidence>
<feature type="signal peptide" evidence="20">
    <location>
        <begin position="1"/>
        <end position="16"/>
    </location>
</feature>
<feature type="domain" description="CATSPERD Ig-like" evidence="23">
    <location>
        <begin position="394"/>
        <end position="512"/>
    </location>
</feature>
<keyword evidence="10" id="KW-0969">Cilium</keyword>
<keyword evidence="7" id="KW-0282">Flagellum</keyword>
<dbReference type="OMA" id="CNTERIV"/>
<dbReference type="Pfam" id="PF22850">
    <property type="entry name" value="CATSPERD-E_C"/>
    <property type="match status" value="1"/>
</dbReference>
<name>A0A8D2JAN8_VARKO</name>
<evidence type="ECO:0000256" key="4">
    <source>
        <dbReference type="ARBA" id="ARBA00022692"/>
    </source>
</evidence>
<keyword evidence="2" id="KW-0217">Developmental protein</keyword>
<dbReference type="GO" id="GO:0048240">
    <property type="term" value="P:sperm capacitation"/>
    <property type="evidence" value="ECO:0007669"/>
    <property type="project" value="TreeGrafter"/>
</dbReference>
<evidence type="ECO:0000259" key="23">
    <source>
        <dbReference type="Pfam" id="PF23747"/>
    </source>
</evidence>
<evidence type="ECO:0000256" key="15">
    <source>
        <dbReference type="ARBA" id="ARBA00037793"/>
    </source>
</evidence>
<evidence type="ECO:0000256" key="18">
    <source>
        <dbReference type="ARBA" id="ARBA00046028"/>
    </source>
</evidence>
<dbReference type="Proteomes" id="UP000694545">
    <property type="component" value="Unplaced"/>
</dbReference>
<feature type="domain" description="CATSPERD beta-propeller" evidence="21">
    <location>
        <begin position="28"/>
        <end position="374"/>
    </location>
</feature>
<keyword evidence="6" id="KW-0221">Differentiation</keyword>
<evidence type="ECO:0000256" key="10">
    <source>
        <dbReference type="ARBA" id="ARBA00023069"/>
    </source>
</evidence>
<evidence type="ECO:0000256" key="7">
    <source>
        <dbReference type="ARBA" id="ARBA00022846"/>
    </source>
</evidence>
<protein>
    <recommendedName>
        <fullName evidence="16">Cation channel sperm-associated auxiliary subunit delta</fullName>
    </recommendedName>
    <alternativeName>
        <fullName evidence="17">Transmembrane protein 146</fullName>
    </alternativeName>
</protein>
<dbReference type="PANTHER" id="PTHR33722:SF1">
    <property type="entry name" value="CATION CHANNEL SPERM-ASSOCIATED AUXILIARY SUBUNIT DELTA"/>
    <property type="match status" value="1"/>
</dbReference>
<dbReference type="InterPro" id="IPR053813">
    <property type="entry name" value="CATSPERD_beta-prop"/>
</dbReference>
<evidence type="ECO:0000256" key="14">
    <source>
        <dbReference type="ARBA" id="ARBA00023273"/>
    </source>
</evidence>
<organism evidence="24 25">
    <name type="scientific">Varanus komodoensis</name>
    <name type="common">Komodo dragon</name>
    <dbReference type="NCBI Taxonomy" id="61221"/>
    <lineage>
        <taxon>Eukaryota</taxon>
        <taxon>Metazoa</taxon>
        <taxon>Chordata</taxon>
        <taxon>Craniata</taxon>
        <taxon>Vertebrata</taxon>
        <taxon>Euteleostomi</taxon>
        <taxon>Lepidosauria</taxon>
        <taxon>Squamata</taxon>
        <taxon>Bifurcata</taxon>
        <taxon>Unidentata</taxon>
        <taxon>Episquamata</taxon>
        <taxon>Toxicofera</taxon>
        <taxon>Anguimorpha</taxon>
        <taxon>Paleoanguimorpha</taxon>
        <taxon>Varanoidea</taxon>
        <taxon>Varanidae</taxon>
        <taxon>Varanus</taxon>
    </lineage>
</organism>
<proteinExistence type="inferred from homology"/>
<evidence type="ECO:0000256" key="8">
    <source>
        <dbReference type="ARBA" id="ARBA00022871"/>
    </source>
</evidence>
<evidence type="ECO:0000256" key="6">
    <source>
        <dbReference type="ARBA" id="ARBA00022782"/>
    </source>
</evidence>
<comment type="subcellular location">
    <subcellularLocation>
        <location evidence="15">Cell projection</location>
        <location evidence="15">Cilium</location>
        <location evidence="15">Flagellum membrane</location>
        <topology evidence="15">Single-pass type I membrane protein</topology>
    </subcellularLocation>
</comment>